<dbReference type="Gene3D" id="3.30.200.20">
    <property type="entry name" value="Phosphorylase Kinase, domain 1"/>
    <property type="match status" value="1"/>
</dbReference>
<dbReference type="GO" id="GO:0007166">
    <property type="term" value="P:cell surface receptor signaling pathway"/>
    <property type="evidence" value="ECO:0007669"/>
    <property type="project" value="InterPro"/>
</dbReference>
<dbReference type="SUPFAM" id="SSF56112">
    <property type="entry name" value="Protein kinase-like (PK-like)"/>
    <property type="match status" value="1"/>
</dbReference>
<dbReference type="Pfam" id="PF07714">
    <property type="entry name" value="PK_Tyr_Ser-Thr"/>
    <property type="match status" value="1"/>
</dbReference>
<proteinExistence type="predicted"/>
<dbReference type="InterPro" id="IPR011009">
    <property type="entry name" value="Kinase-like_dom_sf"/>
</dbReference>
<evidence type="ECO:0000256" key="2">
    <source>
        <dbReference type="ARBA" id="ARBA00022840"/>
    </source>
</evidence>
<dbReference type="InterPro" id="IPR045274">
    <property type="entry name" value="WAK-like"/>
</dbReference>
<reference evidence="4" key="1">
    <citation type="submission" date="2019-08" db="EMBL/GenBank/DDBJ databases">
        <title>Reference gene set and small RNA set construction with multiple tissues from Davidia involucrata Baill.</title>
        <authorList>
            <person name="Yang H."/>
            <person name="Zhou C."/>
            <person name="Li G."/>
            <person name="Wang J."/>
            <person name="Gao P."/>
            <person name="Wang M."/>
            <person name="Wang R."/>
            <person name="Zhao Y."/>
        </authorList>
    </citation>
    <scope>NUCLEOTIDE SEQUENCE</scope>
    <source>
        <tissue evidence="4">Mixed with DoveR01_LX</tissue>
    </source>
</reference>
<keyword evidence="2" id="KW-0067">ATP-binding</keyword>
<dbReference type="PROSITE" id="PS50011">
    <property type="entry name" value="PROTEIN_KINASE_DOM"/>
    <property type="match status" value="1"/>
</dbReference>
<dbReference type="GO" id="GO:0005886">
    <property type="term" value="C:plasma membrane"/>
    <property type="evidence" value="ECO:0007669"/>
    <property type="project" value="TreeGrafter"/>
</dbReference>
<feature type="domain" description="Protein kinase" evidence="3">
    <location>
        <begin position="59"/>
        <end position="336"/>
    </location>
</feature>
<dbReference type="GO" id="GO:0004674">
    <property type="term" value="F:protein serine/threonine kinase activity"/>
    <property type="evidence" value="ECO:0007669"/>
    <property type="project" value="TreeGrafter"/>
</dbReference>
<dbReference type="InterPro" id="IPR000719">
    <property type="entry name" value="Prot_kinase_dom"/>
</dbReference>
<dbReference type="PANTHER" id="PTHR27005">
    <property type="entry name" value="WALL-ASSOCIATED RECEPTOR KINASE-LIKE 21"/>
    <property type="match status" value="1"/>
</dbReference>
<sequence length="346" mass="39488">MECRRGILSLLGNKNKEREKLFLINGSRFLEKLIASPCNGRCNFSIRNFSAKELIKATNNFDELLLHACGAKSYRGSFEGRPILVKYFYSGDTFDFGSFYYECINDIVVTFQMSHHNNVLKLLGYCLEFKYPALVYEYAGNELLSGFLYRDNESRSLSWKSRLRISKDIANTVVYLHTAFSTPIIYNNLAPSSVIVDQSGVVKLFDFSLSMPLPPGESQVTVDCVRGKNGFLVPEYFRDGIVSEKCDVYSFGVLLLQLVAGQNCWSDILTDNTIRHLDSDYVKTHELNEVVDPRILREGGGTEQDQQLQDFVALALRCTQNERDDRPEMIDVAKELRRIERSVRPN</sequence>
<dbReference type="PANTHER" id="PTHR27005:SF466">
    <property type="entry name" value="NON-FUNCTIONAL PSEUDOKINASE ZED1-LIKE"/>
    <property type="match status" value="1"/>
</dbReference>
<organism evidence="4">
    <name type="scientific">Davidia involucrata</name>
    <name type="common">Dove tree</name>
    <dbReference type="NCBI Taxonomy" id="16924"/>
    <lineage>
        <taxon>Eukaryota</taxon>
        <taxon>Viridiplantae</taxon>
        <taxon>Streptophyta</taxon>
        <taxon>Embryophyta</taxon>
        <taxon>Tracheophyta</taxon>
        <taxon>Spermatophyta</taxon>
        <taxon>Magnoliopsida</taxon>
        <taxon>eudicotyledons</taxon>
        <taxon>Gunneridae</taxon>
        <taxon>Pentapetalae</taxon>
        <taxon>asterids</taxon>
        <taxon>Cornales</taxon>
        <taxon>Nyssaceae</taxon>
        <taxon>Davidia</taxon>
    </lineage>
</organism>
<evidence type="ECO:0000313" key="4">
    <source>
        <dbReference type="EMBL" id="MPA62971.1"/>
    </source>
</evidence>
<name>A0A5B7B5N7_DAVIN</name>
<keyword evidence="1" id="KW-0547">Nucleotide-binding</keyword>
<evidence type="ECO:0000256" key="1">
    <source>
        <dbReference type="ARBA" id="ARBA00022741"/>
    </source>
</evidence>
<gene>
    <name evidence="4" type="ORF">Din_032412</name>
</gene>
<dbReference type="Gene3D" id="1.10.510.10">
    <property type="entry name" value="Transferase(Phosphotransferase) domain 1"/>
    <property type="match status" value="1"/>
</dbReference>
<dbReference type="EMBL" id="GHES01032412">
    <property type="protein sequence ID" value="MPA62971.1"/>
    <property type="molecule type" value="Transcribed_RNA"/>
</dbReference>
<protein>
    <recommendedName>
        <fullName evidence="3">Protein kinase domain-containing protein</fullName>
    </recommendedName>
</protein>
<evidence type="ECO:0000259" key="3">
    <source>
        <dbReference type="PROSITE" id="PS50011"/>
    </source>
</evidence>
<dbReference type="InterPro" id="IPR001245">
    <property type="entry name" value="Ser-Thr/Tyr_kinase_cat_dom"/>
</dbReference>
<dbReference type="AlphaFoldDB" id="A0A5B7B5N7"/>
<dbReference type="GO" id="GO:0005524">
    <property type="term" value="F:ATP binding"/>
    <property type="evidence" value="ECO:0007669"/>
    <property type="project" value="UniProtKB-KW"/>
</dbReference>
<accession>A0A5B7B5N7</accession>